<reference evidence="7 8" key="1">
    <citation type="journal article" date="2021" name="Sci. Rep.">
        <title>The genome of the diatom Chaetoceros tenuissimus carries an ancient integrated fragment of an extant virus.</title>
        <authorList>
            <person name="Hongo Y."/>
            <person name="Kimura K."/>
            <person name="Takaki Y."/>
            <person name="Yoshida Y."/>
            <person name="Baba S."/>
            <person name="Kobayashi G."/>
            <person name="Nagasaki K."/>
            <person name="Hano T."/>
            <person name="Tomaru Y."/>
        </authorList>
    </citation>
    <scope>NUCLEOTIDE SEQUENCE [LARGE SCALE GENOMIC DNA]</scope>
    <source>
        <strain evidence="7 8">NIES-3715</strain>
    </source>
</reference>
<dbReference type="InterPro" id="IPR001254">
    <property type="entry name" value="Trypsin_dom"/>
</dbReference>
<dbReference type="PANTHER" id="PTHR24276">
    <property type="entry name" value="POLYSERASE-RELATED"/>
    <property type="match status" value="1"/>
</dbReference>
<name>A0AAD3HBI3_9STRA</name>
<evidence type="ECO:0000259" key="6">
    <source>
        <dbReference type="PROSITE" id="PS50240"/>
    </source>
</evidence>
<keyword evidence="5" id="KW-0812">Transmembrane</keyword>
<evidence type="ECO:0000256" key="3">
    <source>
        <dbReference type="ARBA" id="ARBA00023157"/>
    </source>
</evidence>
<dbReference type="PROSITE" id="PS00134">
    <property type="entry name" value="TRYPSIN_HIS"/>
    <property type="match status" value="1"/>
</dbReference>
<dbReference type="PROSITE" id="PS50240">
    <property type="entry name" value="TRYPSIN_DOM"/>
    <property type="match status" value="1"/>
</dbReference>
<feature type="transmembrane region" description="Helical" evidence="5">
    <location>
        <begin position="16"/>
        <end position="39"/>
    </location>
</feature>
<comment type="similarity">
    <text evidence="1">Belongs to the peptidase S1 family.</text>
</comment>
<dbReference type="InterPro" id="IPR050430">
    <property type="entry name" value="Peptidase_S1"/>
</dbReference>
<dbReference type="PANTHER" id="PTHR24276:SF91">
    <property type="entry name" value="AT26814P-RELATED"/>
    <property type="match status" value="1"/>
</dbReference>
<keyword evidence="4" id="KW-0378">Hydrolase</keyword>
<gene>
    <name evidence="7" type="ORF">CTEN210_13539</name>
</gene>
<dbReference type="Gene3D" id="2.40.10.10">
    <property type="entry name" value="Trypsin-like serine proteases"/>
    <property type="match status" value="1"/>
</dbReference>
<evidence type="ECO:0000256" key="2">
    <source>
        <dbReference type="ARBA" id="ARBA00023026"/>
    </source>
</evidence>
<dbReference type="Pfam" id="PF00089">
    <property type="entry name" value="Trypsin"/>
    <property type="match status" value="1"/>
</dbReference>
<dbReference type="GO" id="GO:0004252">
    <property type="term" value="F:serine-type endopeptidase activity"/>
    <property type="evidence" value="ECO:0007669"/>
    <property type="project" value="InterPro"/>
</dbReference>
<keyword evidence="5" id="KW-0472">Membrane</keyword>
<keyword evidence="4" id="KW-0720">Serine protease</keyword>
<dbReference type="PRINTS" id="PR00722">
    <property type="entry name" value="CHYMOTRYPSIN"/>
</dbReference>
<dbReference type="EMBL" id="BLLK01000057">
    <property type="protein sequence ID" value="GFH57063.1"/>
    <property type="molecule type" value="Genomic_DNA"/>
</dbReference>
<dbReference type="SMART" id="SM00020">
    <property type="entry name" value="Tryp_SPc"/>
    <property type="match status" value="1"/>
</dbReference>
<dbReference type="InterPro" id="IPR018114">
    <property type="entry name" value="TRYPSIN_HIS"/>
</dbReference>
<evidence type="ECO:0000256" key="4">
    <source>
        <dbReference type="RuleBase" id="RU363034"/>
    </source>
</evidence>
<dbReference type="Proteomes" id="UP001054902">
    <property type="component" value="Unassembled WGS sequence"/>
</dbReference>
<keyword evidence="4" id="KW-0645">Protease</keyword>
<evidence type="ECO:0000256" key="1">
    <source>
        <dbReference type="ARBA" id="ARBA00007664"/>
    </source>
</evidence>
<feature type="domain" description="Peptidase S1" evidence="6">
    <location>
        <begin position="103"/>
        <end position="347"/>
    </location>
</feature>
<dbReference type="InterPro" id="IPR001314">
    <property type="entry name" value="Peptidase_S1A"/>
</dbReference>
<dbReference type="SUPFAM" id="SSF50494">
    <property type="entry name" value="Trypsin-like serine proteases"/>
    <property type="match status" value="1"/>
</dbReference>
<keyword evidence="3" id="KW-1015">Disulfide bond</keyword>
<protein>
    <recommendedName>
        <fullName evidence="6">Peptidase S1 domain-containing protein</fullName>
    </recommendedName>
</protein>
<evidence type="ECO:0000256" key="5">
    <source>
        <dbReference type="SAM" id="Phobius"/>
    </source>
</evidence>
<evidence type="ECO:0000313" key="8">
    <source>
        <dbReference type="Proteomes" id="UP001054902"/>
    </source>
</evidence>
<evidence type="ECO:0000313" key="7">
    <source>
        <dbReference type="EMBL" id="GFH57063.1"/>
    </source>
</evidence>
<dbReference type="PROSITE" id="PS00135">
    <property type="entry name" value="TRYPSIN_SER"/>
    <property type="match status" value="1"/>
</dbReference>
<dbReference type="InterPro" id="IPR009003">
    <property type="entry name" value="Peptidase_S1_PA"/>
</dbReference>
<dbReference type="InterPro" id="IPR043504">
    <property type="entry name" value="Peptidase_S1_PA_chymotrypsin"/>
</dbReference>
<proteinExistence type="inferred from homology"/>
<comment type="caution">
    <text evidence="7">The sequence shown here is derived from an EMBL/GenBank/DDBJ whole genome shotgun (WGS) entry which is preliminary data.</text>
</comment>
<organism evidence="7 8">
    <name type="scientific">Chaetoceros tenuissimus</name>
    <dbReference type="NCBI Taxonomy" id="426638"/>
    <lineage>
        <taxon>Eukaryota</taxon>
        <taxon>Sar</taxon>
        <taxon>Stramenopiles</taxon>
        <taxon>Ochrophyta</taxon>
        <taxon>Bacillariophyta</taxon>
        <taxon>Coscinodiscophyceae</taxon>
        <taxon>Chaetocerotophycidae</taxon>
        <taxon>Chaetocerotales</taxon>
        <taxon>Chaetocerotaceae</taxon>
        <taxon>Chaetoceros</taxon>
    </lineage>
</organism>
<dbReference type="GO" id="GO:0006508">
    <property type="term" value="P:proteolysis"/>
    <property type="evidence" value="ECO:0007669"/>
    <property type="project" value="UniProtKB-KW"/>
</dbReference>
<dbReference type="InterPro" id="IPR033116">
    <property type="entry name" value="TRYPSIN_SER"/>
</dbReference>
<keyword evidence="8" id="KW-1185">Reference proteome</keyword>
<sequence length="365" mass="40694">MNFNKEDQPPRSKKKVTFCVFLGIAMTSLIIAGIVWWYGGGDRPCIVPLKLNPDGSKPNCNGEEEEKQETETLIEEAEKEQGQRNLSIDHDDLTQIVNKTQPIINGQDAGWDEYPWFVILGTGCSGSLIAQEYVLTAAHCVDKEVNGQKPQPIDPKTLTIKVGARNSTVFKEKFDASEIYIHKRWSGKVFGGGDIAVVKLNGKSSVEPINVYPKFMVRSRVYNWKNSDSLKIIGYGFVKPNIAELPSIHQELDVILLSYRQNRRNYGRRSGRFYAKNTIAVKGEKANSGACYGDSGGPLFDAKSNSIHGVASYGIDIPTEGFHCDTNYPTYYTMTEKYLSFISDHVCKSESSNSLALCYKGKTAW</sequence>
<accession>A0AAD3HBI3</accession>
<keyword evidence="5" id="KW-1133">Transmembrane helix</keyword>
<dbReference type="AlphaFoldDB" id="A0AAD3HBI3"/>
<keyword evidence="2" id="KW-0843">Virulence</keyword>